<evidence type="ECO:0000313" key="2">
    <source>
        <dbReference type="Proteomes" id="UP000639772"/>
    </source>
</evidence>
<dbReference type="PANTHER" id="PTHR36368:SF1">
    <property type="entry name" value="ATP-DEPENDENT CASEINOLYTIC PROTEASE_CROTONASE FAMILY PROTEIN"/>
    <property type="match status" value="1"/>
</dbReference>
<organism evidence="1 2">
    <name type="scientific">Vanilla planifolia</name>
    <name type="common">Vanilla</name>
    <dbReference type="NCBI Taxonomy" id="51239"/>
    <lineage>
        <taxon>Eukaryota</taxon>
        <taxon>Viridiplantae</taxon>
        <taxon>Streptophyta</taxon>
        <taxon>Embryophyta</taxon>
        <taxon>Tracheophyta</taxon>
        <taxon>Spermatophyta</taxon>
        <taxon>Magnoliopsida</taxon>
        <taxon>Liliopsida</taxon>
        <taxon>Asparagales</taxon>
        <taxon>Orchidaceae</taxon>
        <taxon>Vanilloideae</taxon>
        <taxon>Vanilleae</taxon>
        <taxon>Vanilla</taxon>
    </lineage>
</organism>
<comment type="caution">
    <text evidence="1">The sequence shown here is derived from an EMBL/GenBank/DDBJ whole genome shotgun (WGS) entry which is preliminary data.</text>
</comment>
<gene>
    <name evidence="1" type="ORF">HPP92_021792</name>
</gene>
<proteinExistence type="predicted"/>
<dbReference type="Proteomes" id="UP000639772">
    <property type="component" value="Chromosome 12"/>
</dbReference>
<name>A0A835UD84_VANPL</name>
<accession>A0A835UD84</accession>
<sequence>MVNVEFFQHSDLPSQDSESASALPFSFPSEPPDIRNWFSSYKCDSQESEIFHDLEGERKVRVVDDLTKEDSIPSQIDAFSLEMDSSPPGGKELQLKVRLTSKRTSHRDSYLNASSHKRKSTSTIGTCSCVSFPSVENEYKLITKKESHDAVNIISNQNRSLRGQVMALPDNCELKSNGGNTYPQHGKLILKDKQSLERCSDEDKREKNLSLLENEFVSTRNRMNSMGKVVMQGAQNLNGNVERGISLKIKEVTSVSGEKQPPIARTALAEKTNVCSAEETTALHVPGKWKCPRKSKPHVGPPLKQLRLERWVRRVL</sequence>
<reference evidence="1 2" key="1">
    <citation type="journal article" date="2020" name="Nat. Food">
        <title>A phased Vanilla planifolia genome enables genetic improvement of flavour and production.</title>
        <authorList>
            <person name="Hasing T."/>
            <person name="Tang H."/>
            <person name="Brym M."/>
            <person name="Khazi F."/>
            <person name="Huang T."/>
            <person name="Chambers A.H."/>
        </authorList>
    </citation>
    <scope>NUCLEOTIDE SEQUENCE [LARGE SCALE GENOMIC DNA]</scope>
    <source>
        <tissue evidence="1">Leaf</tissue>
    </source>
</reference>
<dbReference type="EMBL" id="JADCNM010000012">
    <property type="protein sequence ID" value="KAG0458664.1"/>
    <property type="molecule type" value="Genomic_DNA"/>
</dbReference>
<dbReference type="AlphaFoldDB" id="A0A835UD84"/>
<dbReference type="PANTHER" id="PTHR36368">
    <property type="entry name" value="ATP-DEPENDENT CASEINOLYTIC PROTEASE/CROTONASE FAMILY PROTEIN"/>
    <property type="match status" value="1"/>
</dbReference>
<protein>
    <submittedName>
        <fullName evidence="1">Uncharacterized protein</fullName>
    </submittedName>
</protein>
<dbReference type="OrthoDB" id="1847229at2759"/>
<evidence type="ECO:0000313" key="1">
    <source>
        <dbReference type="EMBL" id="KAG0458664.1"/>
    </source>
</evidence>